<dbReference type="PANTHER" id="PTHR46641:SF10">
    <property type="entry name" value="G-PROTEIN COUPLED RECEPTORS FAMILY 1 PROFILE DOMAIN-CONTAINING PROTEIN"/>
    <property type="match status" value="1"/>
</dbReference>
<dbReference type="WBParaSite" id="PSAMB.scaffold444size50824.g5850.t1">
    <property type="protein sequence ID" value="PSAMB.scaffold444size50824.g5850.t1"/>
    <property type="gene ID" value="PSAMB.scaffold444size50824.g5850"/>
</dbReference>
<organism evidence="7 8">
    <name type="scientific">Plectus sambesii</name>
    <dbReference type="NCBI Taxonomy" id="2011161"/>
    <lineage>
        <taxon>Eukaryota</taxon>
        <taxon>Metazoa</taxon>
        <taxon>Ecdysozoa</taxon>
        <taxon>Nematoda</taxon>
        <taxon>Chromadorea</taxon>
        <taxon>Plectida</taxon>
        <taxon>Plectina</taxon>
        <taxon>Plectoidea</taxon>
        <taxon>Plectidae</taxon>
        <taxon>Plectus</taxon>
    </lineage>
</organism>
<evidence type="ECO:0000256" key="5">
    <source>
        <dbReference type="SAM" id="Phobius"/>
    </source>
</evidence>
<dbReference type="Gene3D" id="1.10.490.10">
    <property type="entry name" value="Globins"/>
    <property type="match status" value="1"/>
</dbReference>
<evidence type="ECO:0000256" key="4">
    <source>
        <dbReference type="ARBA" id="ARBA00023136"/>
    </source>
</evidence>
<comment type="subcellular location">
    <subcellularLocation>
        <location evidence="1">Membrane</location>
    </subcellularLocation>
</comment>
<keyword evidence="3 5" id="KW-1133">Transmembrane helix</keyword>
<name>A0A914WM90_9BILA</name>
<evidence type="ECO:0000313" key="7">
    <source>
        <dbReference type="Proteomes" id="UP000887566"/>
    </source>
</evidence>
<dbReference type="Gene3D" id="1.20.1070.10">
    <property type="entry name" value="Rhodopsin 7-helix transmembrane proteins"/>
    <property type="match status" value="1"/>
</dbReference>
<keyword evidence="4 5" id="KW-0472">Membrane</keyword>
<feature type="transmembrane region" description="Helical" evidence="5">
    <location>
        <begin position="117"/>
        <end position="141"/>
    </location>
</feature>
<dbReference type="InterPro" id="IPR012292">
    <property type="entry name" value="Globin/Proto"/>
</dbReference>
<dbReference type="Proteomes" id="UP000887566">
    <property type="component" value="Unplaced"/>
</dbReference>
<feature type="transmembrane region" description="Helical" evidence="5">
    <location>
        <begin position="162"/>
        <end position="180"/>
    </location>
</feature>
<feature type="transmembrane region" description="Helical" evidence="5">
    <location>
        <begin position="39"/>
        <end position="60"/>
    </location>
</feature>
<sequence length="568" mass="62715">MTEPVMQCIDLDASFAANLVPNDSVNASRQLTNWASFSFAINGLTTLGCVLFGVIGNALLVVQIKGGKRNQRFNRRLRLHLIALCAWNSLLLLSCFASHCVLSLINDGMIPIRGTAAYLLFTAQPIGSLAVTAAVWQIGAITVERYLAVVHPLQELLLKEKLPVKWIILVVAVVAVVLNIPSSALERQIIPCFLASVNENDTHPQLLQQSTSVMIILTSIRDDPVYRLWSNFVLDLIFRCPTPMIVIGVMTIRTVHCYCYSGRMRAEAFDITKQQRVRSNAAVVVLTILNAKMILCNGPYMFNTLVELIATYASTTANDNHPSASFDEFLLSLYMTDMANLLVVVSSATDWLLFYQWKGANGRTRPRSESLKLKSLVINRDEGRVLTELAERLNCEEVGCGLMLVLAQHNSAVGAHFGAAHTTLDKSSALLNHGRLVGKFLVDLMTKFADKRTHLVEMRDTCRKVGAAHRKKKITLKANDMKLAKSYLTDLILSHASDIEIAKPCVSKLLSFMLHEIRAGALCQQADETKLAFVRQIIIAPDAKLLKNWSPATKESSAQPLLSAGDDN</sequence>
<keyword evidence="7" id="KW-1185">Reference proteome</keyword>
<evidence type="ECO:0000313" key="8">
    <source>
        <dbReference type="WBParaSite" id="PSAMB.scaffold444size50824.g5850.t1"/>
    </source>
</evidence>
<evidence type="ECO:0000256" key="3">
    <source>
        <dbReference type="ARBA" id="ARBA00022989"/>
    </source>
</evidence>
<dbReference type="GO" id="GO:0016020">
    <property type="term" value="C:membrane"/>
    <property type="evidence" value="ECO:0007669"/>
    <property type="project" value="UniProtKB-SubCell"/>
</dbReference>
<feature type="domain" description="G-protein coupled receptors family 1 profile" evidence="6">
    <location>
        <begin position="56"/>
        <end position="354"/>
    </location>
</feature>
<dbReference type="SUPFAM" id="SSF81321">
    <property type="entry name" value="Family A G protein-coupled receptor-like"/>
    <property type="match status" value="1"/>
</dbReference>
<dbReference type="InterPro" id="IPR017452">
    <property type="entry name" value="GPCR_Rhodpsn_7TM"/>
</dbReference>
<evidence type="ECO:0000256" key="2">
    <source>
        <dbReference type="ARBA" id="ARBA00022692"/>
    </source>
</evidence>
<keyword evidence="2 5" id="KW-0812">Transmembrane</keyword>
<reference evidence="8" key="1">
    <citation type="submission" date="2022-11" db="UniProtKB">
        <authorList>
            <consortium name="WormBaseParasite"/>
        </authorList>
    </citation>
    <scope>IDENTIFICATION</scope>
</reference>
<evidence type="ECO:0000256" key="1">
    <source>
        <dbReference type="ARBA" id="ARBA00004370"/>
    </source>
</evidence>
<dbReference type="InterPro" id="IPR052954">
    <property type="entry name" value="GPCR-Ligand_Int"/>
</dbReference>
<dbReference type="GO" id="GO:0020037">
    <property type="term" value="F:heme binding"/>
    <property type="evidence" value="ECO:0007669"/>
    <property type="project" value="InterPro"/>
</dbReference>
<protein>
    <submittedName>
        <fullName evidence="8">G-protein coupled receptors family 1 profile domain-containing protein</fullName>
    </submittedName>
</protein>
<evidence type="ECO:0000259" key="6">
    <source>
        <dbReference type="PROSITE" id="PS50262"/>
    </source>
</evidence>
<dbReference type="PANTHER" id="PTHR46641">
    <property type="entry name" value="FMRFAMIDE RECEPTOR-RELATED"/>
    <property type="match status" value="1"/>
</dbReference>
<dbReference type="PROSITE" id="PS50262">
    <property type="entry name" value="G_PROTEIN_RECEP_F1_2"/>
    <property type="match status" value="1"/>
</dbReference>
<dbReference type="GO" id="GO:0019825">
    <property type="term" value="F:oxygen binding"/>
    <property type="evidence" value="ECO:0007669"/>
    <property type="project" value="InterPro"/>
</dbReference>
<dbReference type="PRINTS" id="PR00237">
    <property type="entry name" value="GPCRRHODOPSN"/>
</dbReference>
<feature type="transmembrane region" description="Helical" evidence="5">
    <location>
        <begin position="81"/>
        <end position="105"/>
    </location>
</feature>
<proteinExistence type="predicted"/>
<dbReference type="AlphaFoldDB" id="A0A914WM90"/>
<accession>A0A914WM90</accession>
<dbReference type="GO" id="GO:0004930">
    <property type="term" value="F:G protein-coupled receptor activity"/>
    <property type="evidence" value="ECO:0007669"/>
    <property type="project" value="InterPro"/>
</dbReference>
<dbReference type="InterPro" id="IPR000276">
    <property type="entry name" value="GPCR_Rhodpsn"/>
</dbReference>